<dbReference type="PROSITE" id="PS51515">
    <property type="entry name" value="BIN3_SAM"/>
    <property type="match status" value="1"/>
</dbReference>
<dbReference type="InterPro" id="IPR004172">
    <property type="entry name" value="L27_dom"/>
</dbReference>
<dbReference type="PANTHER" id="PTHR23119:SF33">
    <property type="entry name" value="DISKS LARGE HOMOLOG 4"/>
    <property type="match status" value="1"/>
</dbReference>
<dbReference type="Pfam" id="PF00625">
    <property type="entry name" value="Guanylate_kin"/>
    <property type="match status" value="1"/>
</dbReference>
<dbReference type="Pfam" id="PF10600">
    <property type="entry name" value="PDZ_assoc"/>
    <property type="match status" value="1"/>
</dbReference>
<dbReference type="InterPro" id="IPR008144">
    <property type="entry name" value="Guanylate_kin-like_dom"/>
</dbReference>
<dbReference type="CDD" id="cd06724">
    <property type="entry name" value="PDZ2_Dlg1-2-4-like"/>
    <property type="match status" value="1"/>
</dbReference>
<dbReference type="GO" id="GO:0016323">
    <property type="term" value="C:basolateral plasma membrane"/>
    <property type="evidence" value="ECO:0007669"/>
    <property type="project" value="TreeGrafter"/>
</dbReference>
<feature type="region of interest" description="Disordered" evidence="7">
    <location>
        <begin position="181"/>
        <end position="218"/>
    </location>
</feature>
<dbReference type="SUPFAM" id="SSF53335">
    <property type="entry name" value="S-adenosyl-L-methionine-dependent methyltransferases"/>
    <property type="match status" value="1"/>
</dbReference>
<dbReference type="GO" id="GO:0019901">
    <property type="term" value="F:protein kinase binding"/>
    <property type="evidence" value="ECO:0007669"/>
    <property type="project" value="TreeGrafter"/>
</dbReference>
<comment type="subcellular location">
    <subcellularLocation>
        <location evidence="1">Membrane</location>
    </subcellularLocation>
</comment>
<dbReference type="Pfam" id="PF10608">
    <property type="entry name" value="MAGUK_N_PEST"/>
    <property type="match status" value="1"/>
</dbReference>
<keyword evidence="4" id="KW-0677">Repeat</keyword>
<evidence type="ECO:0000313" key="13">
    <source>
        <dbReference type="EMBL" id="RXN08494.1"/>
    </source>
</evidence>
<dbReference type="PANTHER" id="PTHR23119">
    <property type="entry name" value="DISCS LARGE"/>
    <property type="match status" value="1"/>
</dbReference>
<dbReference type="CDD" id="cd02440">
    <property type="entry name" value="AdoMet_MTases"/>
    <property type="match status" value="1"/>
</dbReference>
<evidence type="ECO:0000259" key="12">
    <source>
        <dbReference type="PROSITE" id="PS51550"/>
    </source>
</evidence>
<dbReference type="GO" id="GO:0035255">
    <property type="term" value="F:ionotropic glutamate receptor binding"/>
    <property type="evidence" value="ECO:0007669"/>
    <property type="project" value="TreeGrafter"/>
</dbReference>
<dbReference type="InterPro" id="IPR036034">
    <property type="entry name" value="PDZ_sf"/>
</dbReference>
<feature type="domain" description="PDZ" evidence="9">
    <location>
        <begin position="1005"/>
        <end position="1086"/>
    </location>
</feature>
<organism evidence="13 14">
    <name type="scientific">Labeo rohita</name>
    <name type="common">Indian major carp</name>
    <name type="synonym">Cyprinus rohita</name>
    <dbReference type="NCBI Taxonomy" id="84645"/>
    <lineage>
        <taxon>Eukaryota</taxon>
        <taxon>Metazoa</taxon>
        <taxon>Chordata</taxon>
        <taxon>Craniata</taxon>
        <taxon>Vertebrata</taxon>
        <taxon>Euteleostomi</taxon>
        <taxon>Actinopterygii</taxon>
        <taxon>Neopterygii</taxon>
        <taxon>Teleostei</taxon>
        <taxon>Ostariophysi</taxon>
        <taxon>Cypriniformes</taxon>
        <taxon>Cyprinidae</taxon>
        <taxon>Labeoninae</taxon>
        <taxon>Labeonini</taxon>
        <taxon>Labeo</taxon>
    </lineage>
</organism>
<feature type="compositionally biased region" description="Basic residues" evidence="7">
    <location>
        <begin position="272"/>
        <end position="281"/>
    </location>
</feature>
<name>A0A498LP01_LABRO</name>
<evidence type="ECO:0000256" key="2">
    <source>
        <dbReference type="ARBA" id="ARBA00007014"/>
    </source>
</evidence>
<feature type="domain" description="Guanylate kinase-like" evidence="8">
    <location>
        <begin position="1140"/>
        <end position="1344"/>
    </location>
</feature>
<dbReference type="PROSITE" id="PS50106">
    <property type="entry name" value="PDZ"/>
    <property type="match status" value="3"/>
</dbReference>
<evidence type="ECO:0000256" key="5">
    <source>
        <dbReference type="ARBA" id="ARBA00023136"/>
    </source>
</evidence>
<dbReference type="GO" id="GO:0098609">
    <property type="term" value="P:cell-cell adhesion"/>
    <property type="evidence" value="ECO:0007669"/>
    <property type="project" value="TreeGrafter"/>
</dbReference>
<keyword evidence="5" id="KW-0472">Membrane</keyword>
<dbReference type="GO" id="GO:0008168">
    <property type="term" value="F:methyltransferase activity"/>
    <property type="evidence" value="ECO:0007669"/>
    <property type="project" value="InterPro"/>
</dbReference>
<evidence type="ECO:0000259" key="11">
    <source>
        <dbReference type="PROSITE" id="PS51515"/>
    </source>
</evidence>
<dbReference type="Pfam" id="PF06859">
    <property type="entry name" value="Bin3"/>
    <property type="match status" value="1"/>
</dbReference>
<dbReference type="SMART" id="SM00072">
    <property type="entry name" value="GuKc"/>
    <property type="match status" value="1"/>
</dbReference>
<dbReference type="SMART" id="SM00615">
    <property type="entry name" value="EPH_lbd"/>
    <property type="match status" value="1"/>
</dbReference>
<dbReference type="GO" id="GO:0031594">
    <property type="term" value="C:neuromuscular junction"/>
    <property type="evidence" value="ECO:0007669"/>
    <property type="project" value="TreeGrafter"/>
</dbReference>
<evidence type="ECO:0007829" key="15">
    <source>
        <dbReference type="PeptideAtlas" id="A0A498LP01"/>
    </source>
</evidence>
<dbReference type="Gene3D" id="3.40.50.300">
    <property type="entry name" value="P-loop containing nucleotide triphosphate hydrolases"/>
    <property type="match status" value="1"/>
</dbReference>
<dbReference type="GO" id="GO:0098970">
    <property type="term" value="P:postsynaptic neurotransmitter receptor diffusion trapping"/>
    <property type="evidence" value="ECO:0007669"/>
    <property type="project" value="TreeGrafter"/>
</dbReference>
<dbReference type="FunFam" id="2.30.42.10:FF:000001">
    <property type="entry name" value="Disks large homolog 1 isoform 2"/>
    <property type="match status" value="1"/>
</dbReference>
<dbReference type="CDD" id="cd06795">
    <property type="entry name" value="PDZ3_Dlg1-2-4-like"/>
    <property type="match status" value="1"/>
</dbReference>
<dbReference type="InterPro" id="IPR019590">
    <property type="entry name" value="DLG1_PEST_dom"/>
</dbReference>
<dbReference type="GO" id="GO:0098839">
    <property type="term" value="C:postsynaptic density membrane"/>
    <property type="evidence" value="ECO:0007669"/>
    <property type="project" value="TreeGrafter"/>
</dbReference>
<feature type="compositionally biased region" description="Low complexity" evidence="7">
    <location>
        <begin position="260"/>
        <end position="271"/>
    </location>
</feature>
<dbReference type="InterPro" id="IPR001478">
    <property type="entry name" value="PDZ"/>
</dbReference>
<dbReference type="STRING" id="84645.A0A498LP01"/>
<evidence type="ECO:0000256" key="4">
    <source>
        <dbReference type="ARBA" id="ARBA00022737"/>
    </source>
</evidence>
<dbReference type="InterPro" id="IPR041698">
    <property type="entry name" value="Methyltransf_25"/>
</dbReference>
<evidence type="ECO:0000259" key="10">
    <source>
        <dbReference type="PROSITE" id="PS51022"/>
    </source>
</evidence>
<dbReference type="SUPFAM" id="SSF49785">
    <property type="entry name" value="Galactose-binding domain-like"/>
    <property type="match status" value="1"/>
</dbReference>
<dbReference type="Pfam" id="PF01404">
    <property type="entry name" value="Ephrin_lbd"/>
    <property type="match status" value="1"/>
</dbReference>
<evidence type="ECO:0000259" key="9">
    <source>
        <dbReference type="PROSITE" id="PS50106"/>
    </source>
</evidence>
<evidence type="ECO:0000256" key="1">
    <source>
        <dbReference type="ARBA" id="ARBA00004370"/>
    </source>
</evidence>
<accession>A0A498LP01</accession>
<evidence type="ECO:0000259" key="8">
    <source>
        <dbReference type="PROSITE" id="PS50052"/>
    </source>
</evidence>
<comment type="caution">
    <text evidence="13">The sequence shown here is derived from an EMBL/GenBank/DDBJ whole genome shotgun (WGS) entry which is preliminary data.</text>
</comment>
<dbReference type="Gene3D" id="2.60.120.260">
    <property type="entry name" value="Galactose-binding domain-like"/>
    <property type="match status" value="1"/>
</dbReference>
<dbReference type="SUPFAM" id="SSF52540">
    <property type="entry name" value="P-loop containing nucleoside triphosphate hydrolases"/>
    <property type="match status" value="1"/>
</dbReference>
<dbReference type="GO" id="GO:0043005">
    <property type="term" value="C:neuron projection"/>
    <property type="evidence" value="ECO:0007669"/>
    <property type="project" value="TreeGrafter"/>
</dbReference>
<dbReference type="FunFam" id="2.30.42.10:FF:000002">
    <property type="entry name" value="Disks large homolog 4 isoform 2"/>
    <property type="match status" value="1"/>
</dbReference>
<dbReference type="FunFam" id="1.10.287.470:FF:000068">
    <property type="entry name" value="Discs, large homolog 4b (Drosophila)"/>
    <property type="match status" value="1"/>
</dbReference>
<dbReference type="PROSITE" id="PS50052">
    <property type="entry name" value="GUANYLATE_KINASE_2"/>
    <property type="match status" value="1"/>
</dbReference>
<dbReference type="PROSITE" id="PS51022">
    <property type="entry name" value="L27"/>
    <property type="match status" value="1"/>
</dbReference>
<sequence length="1473" mass="163741">MWAVMSVQSELPAAGGGSLHAHPPPIAIQDEVTANMVLTELTANHVTPQEGLGEQIKNGLQSRGETTQLQLQSQKLNKRRYSMSVGFKHPSLSKRRRRANSECDPVLPSNFLLGGNIFDPLNLNSLLDEEVSKALNAETPKSSPLPRRNRDPVEILIPKDITDPLNLSGCGGDAATGVLVSPLKNRRRHRNRHHPTGEPSDGEKVKVNEGAASGPLFPVVSSAPEKLVEESPRPYELNTSINCRDEVVPPILPPRRRSHPSSSSSAPQAQPSKHRKRRRTCSRSDRLSITPTPPVSQTFHTPVVGGVCGAPPLRAEKTPQQKRRTQRSFQYGSYSHYYGYRTPSLTSDPRLVVFKPEWFRGKKVLDVGCNTGHVTLAIAKYWSPERILGVDVDDALVQVARQNLRYFLSELRGLDESGRSRSGEGSEVEAGGQLGLAPLMGLQLDHSLALRRFPVSFTRCRGPIAAPPIMPHVPGVFPSNIHFLKGDYVPDSDEAVASQCAEYDVILCLSLTKWVHLNYGDAGIQRLFRRIYRHLSPGGVLILEPQPWSSYSRRKRLTEVTYRNYRSIRLKPDQFSSFLTTDVGFSSYELIGTPRSGPNDTERALQAMEACQSAGDEGFRSRAERLLTIFQSDLFQALLDIQEFYELTVFENQTGGRVLTPGLYRYHDEETPPLQHSPAHLTAGKSAEMLHVSDGGHAPIDGIHGYTPQMHVSPAKPVLLPSGHAPYYATSTLKMGRRFISNVRKAKRHRQRLTMNGMDGDVEYEEITLERGNSGLGFSIAGGTDNPHIGDDPSIFITKIIPGGAAAQDGRLRVNDSILFVNDVDVREVTHSFAVEALKEAGPIVRLYVLRHKPSAEKITELKLIKGPKGLGFSIAGGVGNQHVPGDNSIYVTKIIEGGAAHKDGRLQIGDKILAVNNMYLEDVMHEDAVAALKNTGDVVFLRVAKTLHHHQDAYNPPDITSSYSPHMDMSDYPQALSPSSPRRYSPIPKGLLLGDEDIPREPRRVVILRGSTGLGFNIVGGEDGEGIFISFILAGGAADLSGELRKGDQILSVNGVDLRHATHEQAAAALKNAGQTVTIIAQYRPEAADQVCVCVCVCFCRVERKEWSRLKTRGRDAVGARSEYIVSYETVIQTEVHYARPVIILGPSKDRVNDDLLSEFPDKFGSCVPHTTRPKREYEMDGRDYHFVSSREQMEKDIQSHRFIEAGQYNNHLYGTSVQSVRQVAEQQGKHCILDVSANAVRRLQAAQLHPIAIFIRPSSLQNILSDRTSLFRYTNGCRSSIPRLTLASDFRDINKRLTEEQARRALDRAVKLEQDFIECFSGHRRGSSVIQLSETEAPKGIMGCERSSDAVMFYSVFNASQWEEMSGLDEEGNSVRTFQICLTDTSLSHWLRTRFIPRRGASQVYVEIRFTMMECSTMPSSFRTCKETFNLYYYQSDEDTASSTHPAWMENPYSKVHTHTHTHTHVYSAEF</sequence>
<dbReference type="InterPro" id="IPR008145">
    <property type="entry name" value="GK/Ca_channel_bsu"/>
</dbReference>
<dbReference type="Pfam" id="PF13649">
    <property type="entry name" value="Methyltransf_25"/>
    <property type="match status" value="1"/>
</dbReference>
<comment type="similarity">
    <text evidence="2">Belongs to the MAGUK family.</text>
</comment>
<evidence type="ECO:0000313" key="14">
    <source>
        <dbReference type="Proteomes" id="UP000290572"/>
    </source>
</evidence>
<dbReference type="InterPro" id="IPR010675">
    <property type="entry name" value="Bin3_C"/>
</dbReference>
<dbReference type="InterPro" id="IPR036892">
    <property type="entry name" value="L27_dom_sf"/>
</dbReference>
<keyword evidence="14" id="KW-1185">Reference proteome</keyword>
<dbReference type="EMBL" id="QBIY01013311">
    <property type="protein sequence ID" value="RXN08494.1"/>
    <property type="molecule type" value="Genomic_DNA"/>
</dbReference>
<dbReference type="SUPFAM" id="SSF50156">
    <property type="entry name" value="PDZ domain-like"/>
    <property type="match status" value="3"/>
</dbReference>
<feature type="domain" description="PDZ" evidence="9">
    <location>
        <begin position="861"/>
        <end position="948"/>
    </location>
</feature>
<dbReference type="SUPFAM" id="SSF101288">
    <property type="entry name" value="L27 domain"/>
    <property type="match status" value="1"/>
</dbReference>
<dbReference type="InterPro" id="IPR050614">
    <property type="entry name" value="Synaptic_Scaffolding_LAP-MAGUK"/>
</dbReference>
<dbReference type="FunFam" id="2.30.42.10:FF:000049">
    <property type="entry name" value="disks large homolog 1 isoform X1"/>
    <property type="match status" value="1"/>
</dbReference>
<dbReference type="SMART" id="SM01277">
    <property type="entry name" value="MAGUK_N_PEST"/>
    <property type="match status" value="1"/>
</dbReference>
<dbReference type="GO" id="GO:0097113">
    <property type="term" value="P:AMPA glutamate receptor clustering"/>
    <property type="evidence" value="ECO:0007669"/>
    <property type="project" value="TreeGrafter"/>
</dbReference>
<reference evidence="13 14" key="1">
    <citation type="submission" date="2018-03" db="EMBL/GenBank/DDBJ databases">
        <title>Draft genome sequence of Rohu Carp (Labeo rohita).</title>
        <authorList>
            <person name="Das P."/>
            <person name="Kushwaha B."/>
            <person name="Joshi C.G."/>
            <person name="Kumar D."/>
            <person name="Nagpure N.S."/>
            <person name="Sahoo L."/>
            <person name="Das S.P."/>
            <person name="Bit A."/>
            <person name="Patnaik S."/>
            <person name="Meher P.K."/>
            <person name="Jayasankar P."/>
            <person name="Koringa P.G."/>
            <person name="Patel N.V."/>
            <person name="Hinsu A.T."/>
            <person name="Kumar R."/>
            <person name="Pandey M."/>
            <person name="Agarwal S."/>
            <person name="Srivastava S."/>
            <person name="Singh M."/>
            <person name="Iquebal M.A."/>
            <person name="Jaiswal S."/>
            <person name="Angadi U.B."/>
            <person name="Kumar N."/>
            <person name="Raza M."/>
            <person name="Shah T.M."/>
            <person name="Rai A."/>
            <person name="Jena J.K."/>
        </authorList>
    </citation>
    <scope>NUCLEOTIDE SEQUENCE [LARGE SCALE GENOMIC DNA]</scope>
    <source>
        <strain evidence="13">DASCIFA01</strain>
        <tissue evidence="13">Testis</tissue>
    </source>
</reference>
<protein>
    <submittedName>
        <fullName evidence="13">7SK snRNA methylphosphate capping enzyme-like protein</fullName>
    </submittedName>
</protein>
<proteinExistence type="evidence at protein level"/>
<gene>
    <name evidence="13" type="ORF">ROHU_035355</name>
</gene>
<keyword evidence="6" id="KW-0949">S-adenosyl-L-methionine</keyword>
<dbReference type="SMART" id="SM00228">
    <property type="entry name" value="PDZ"/>
    <property type="match status" value="3"/>
</dbReference>
<evidence type="ECO:0000256" key="6">
    <source>
        <dbReference type="PROSITE-ProRule" id="PRU00848"/>
    </source>
</evidence>
<dbReference type="Proteomes" id="UP000290572">
    <property type="component" value="Unassembled WGS sequence"/>
</dbReference>
<evidence type="ECO:0000256" key="3">
    <source>
        <dbReference type="ARBA" id="ARBA00022443"/>
    </source>
</evidence>
<dbReference type="GO" id="GO:0045197">
    <property type="term" value="P:establishment or maintenance of epithelial cell apical/basal polarity"/>
    <property type="evidence" value="ECO:0007669"/>
    <property type="project" value="TreeGrafter"/>
</dbReference>
<dbReference type="Gene3D" id="3.40.50.150">
    <property type="entry name" value="Vaccinia Virus protein VP39"/>
    <property type="match status" value="1"/>
</dbReference>
<feature type="region of interest" description="Disordered" evidence="7">
    <location>
        <begin position="238"/>
        <end position="303"/>
    </location>
</feature>
<feature type="compositionally biased region" description="Basic residues" evidence="7">
    <location>
        <begin position="184"/>
        <end position="194"/>
    </location>
</feature>
<dbReference type="InterPro" id="IPR024160">
    <property type="entry name" value="BIN3_SAM-bd_dom"/>
</dbReference>
<feature type="domain" description="PDZ" evidence="9">
    <location>
        <begin position="766"/>
        <end position="853"/>
    </location>
</feature>
<dbReference type="InterPro" id="IPR029063">
    <property type="entry name" value="SAM-dependent_MTases_sf"/>
</dbReference>
<dbReference type="CDD" id="cd00071">
    <property type="entry name" value="GMPK"/>
    <property type="match status" value="1"/>
</dbReference>
<keyword evidence="3" id="KW-0728">SH3 domain</keyword>
<dbReference type="InterPro" id="IPR001090">
    <property type="entry name" value="Ephrin_rcpt_lig-bd_dom"/>
</dbReference>
<dbReference type="InterPro" id="IPR027417">
    <property type="entry name" value="P-loop_NTPase"/>
</dbReference>
<dbReference type="Pfam" id="PF00595">
    <property type="entry name" value="PDZ"/>
    <property type="match status" value="3"/>
</dbReference>
<dbReference type="InterPro" id="IPR020590">
    <property type="entry name" value="Guanylate_kinase_CS"/>
</dbReference>
<feature type="domain" description="L27" evidence="10">
    <location>
        <begin position="597"/>
        <end position="653"/>
    </location>
</feature>
<dbReference type="InterPro" id="IPR008979">
    <property type="entry name" value="Galactose-bd-like_sf"/>
</dbReference>
<dbReference type="PROSITE" id="PS51550">
    <property type="entry name" value="EPH_LBD"/>
    <property type="match status" value="1"/>
</dbReference>
<evidence type="ECO:0000256" key="7">
    <source>
        <dbReference type="SAM" id="MobiDB-lite"/>
    </source>
</evidence>
<keyword evidence="15" id="KW-1267">Proteomics identification</keyword>
<dbReference type="InterPro" id="IPR019583">
    <property type="entry name" value="DLG1-4_PDZ_assoc"/>
</dbReference>
<dbReference type="GO" id="GO:0007268">
    <property type="term" value="P:chemical synaptic transmission"/>
    <property type="evidence" value="ECO:0007669"/>
    <property type="project" value="TreeGrafter"/>
</dbReference>
<feature type="domain" description="Bin3-type SAM" evidence="11">
    <location>
        <begin position="348"/>
        <end position="614"/>
    </location>
</feature>
<dbReference type="PROSITE" id="PS00856">
    <property type="entry name" value="GUANYLATE_KINASE_1"/>
    <property type="match status" value="1"/>
</dbReference>
<dbReference type="CDD" id="cd06723">
    <property type="entry name" value="PDZ1_Dlg1-2-4-like"/>
    <property type="match status" value="1"/>
</dbReference>
<dbReference type="Gene3D" id="2.30.42.10">
    <property type="match status" value="3"/>
</dbReference>
<feature type="domain" description="Eph LBD" evidence="12">
    <location>
        <begin position="1331"/>
        <end position="1473"/>
    </location>
</feature>